<proteinExistence type="predicted"/>
<dbReference type="EMBL" id="KI964118">
    <property type="protein sequence ID" value="EUC41140.1"/>
    <property type="molecule type" value="Genomic_DNA"/>
</dbReference>
<name>W6YUA6_COCMI</name>
<reference evidence="1 2" key="1">
    <citation type="journal article" date="2013" name="PLoS Genet.">
        <title>Comparative genome structure, secondary metabolite, and effector coding capacity across Cochliobolus pathogens.</title>
        <authorList>
            <person name="Condon B.J."/>
            <person name="Leng Y."/>
            <person name="Wu D."/>
            <person name="Bushley K.E."/>
            <person name="Ohm R.A."/>
            <person name="Otillar R."/>
            <person name="Martin J."/>
            <person name="Schackwitz W."/>
            <person name="Grimwood J."/>
            <person name="MohdZainudin N."/>
            <person name="Xue C."/>
            <person name="Wang R."/>
            <person name="Manning V.A."/>
            <person name="Dhillon B."/>
            <person name="Tu Z.J."/>
            <person name="Steffenson B.J."/>
            <person name="Salamov A."/>
            <person name="Sun H."/>
            <person name="Lowry S."/>
            <person name="LaButti K."/>
            <person name="Han J."/>
            <person name="Copeland A."/>
            <person name="Lindquist E."/>
            <person name="Barry K."/>
            <person name="Schmutz J."/>
            <person name="Baker S.E."/>
            <person name="Ciuffetti L.M."/>
            <person name="Grigoriev I.V."/>
            <person name="Zhong S."/>
            <person name="Turgeon B.G."/>
        </authorList>
    </citation>
    <scope>NUCLEOTIDE SEQUENCE [LARGE SCALE GENOMIC DNA]</scope>
    <source>
        <strain evidence="1 2">ATCC 44560</strain>
    </source>
</reference>
<dbReference type="GeneID" id="19118960"/>
<dbReference type="AlphaFoldDB" id="W6YUA6"/>
<dbReference type="HOGENOM" id="CLU_2084436_0_0_1"/>
<keyword evidence="2" id="KW-1185">Reference proteome</keyword>
<evidence type="ECO:0000313" key="2">
    <source>
        <dbReference type="Proteomes" id="UP000054032"/>
    </source>
</evidence>
<dbReference type="KEGG" id="bor:COCMIDRAFT_107003"/>
<organism evidence="1 2">
    <name type="scientific">Bipolaris oryzae ATCC 44560</name>
    <dbReference type="NCBI Taxonomy" id="930090"/>
    <lineage>
        <taxon>Eukaryota</taxon>
        <taxon>Fungi</taxon>
        <taxon>Dikarya</taxon>
        <taxon>Ascomycota</taxon>
        <taxon>Pezizomycotina</taxon>
        <taxon>Dothideomycetes</taxon>
        <taxon>Pleosporomycetidae</taxon>
        <taxon>Pleosporales</taxon>
        <taxon>Pleosporineae</taxon>
        <taxon>Pleosporaceae</taxon>
        <taxon>Bipolaris</taxon>
    </lineage>
</organism>
<dbReference type="Proteomes" id="UP000054032">
    <property type="component" value="Unassembled WGS sequence"/>
</dbReference>
<dbReference type="RefSeq" id="XP_007692360.1">
    <property type="nucleotide sequence ID" value="XM_007694170.1"/>
</dbReference>
<evidence type="ECO:0000313" key="1">
    <source>
        <dbReference type="EMBL" id="EUC41140.1"/>
    </source>
</evidence>
<sequence>MHARLVGLLVLCEHAGRPGEKVSRYAGCPGTQGLTLPHFFALKIPAAISLYFPRVSFEINILFLATVRGLPSPLIFLSVNHLLKQPCLGQSLPILSSTPRHSKEVASASLESDDTII</sequence>
<gene>
    <name evidence="1" type="ORF">COCMIDRAFT_107003</name>
</gene>
<protein>
    <submittedName>
        <fullName evidence="1">Uncharacterized protein</fullName>
    </submittedName>
</protein>
<accession>W6YUA6</accession>